<dbReference type="EMBL" id="KE747827">
    <property type="protein sequence ID" value="RMZ71414.1"/>
    <property type="molecule type" value="Genomic_DNA"/>
</dbReference>
<proteinExistence type="predicted"/>
<name>A0A3M7MAM0_9PLEO</name>
<keyword evidence="2" id="KW-1185">Reference proteome</keyword>
<accession>A0A3M7MAM0</accession>
<protein>
    <submittedName>
        <fullName evidence="1">Uncharacterized protein</fullName>
    </submittedName>
</protein>
<evidence type="ECO:0000313" key="1">
    <source>
        <dbReference type="EMBL" id="RMZ71414.1"/>
    </source>
</evidence>
<dbReference type="Proteomes" id="UP000265663">
    <property type="component" value="Unassembled WGS sequence"/>
</dbReference>
<sequence>MGSSLDATTS</sequence>
<evidence type="ECO:0000313" key="2">
    <source>
        <dbReference type="Proteomes" id="UP000265663"/>
    </source>
</evidence>
<gene>
    <name evidence="1" type="ORF">GMOD_00006501</name>
</gene>
<organism evidence="1 2">
    <name type="scientific">Pyrenophora seminiperda CCB06</name>
    <dbReference type="NCBI Taxonomy" id="1302712"/>
    <lineage>
        <taxon>Eukaryota</taxon>
        <taxon>Fungi</taxon>
        <taxon>Dikarya</taxon>
        <taxon>Ascomycota</taxon>
        <taxon>Pezizomycotina</taxon>
        <taxon>Dothideomycetes</taxon>
        <taxon>Pleosporomycetidae</taxon>
        <taxon>Pleosporales</taxon>
        <taxon>Pleosporineae</taxon>
        <taxon>Pleosporaceae</taxon>
        <taxon>Pyrenophora</taxon>
    </lineage>
</organism>
<reference evidence="1 2" key="1">
    <citation type="journal article" date="2014" name="PLoS ONE">
        <title>De novo Genome Assembly of the Fungal Plant Pathogen Pyrenophora semeniperda.</title>
        <authorList>
            <person name="Soliai M.M."/>
            <person name="Meyer S.E."/>
            <person name="Udall J.A."/>
            <person name="Elzinga D.E."/>
            <person name="Hermansen R.A."/>
            <person name="Bodily P.M."/>
            <person name="Hart A.A."/>
            <person name="Coleman C.E."/>
        </authorList>
    </citation>
    <scope>NUCLEOTIDE SEQUENCE [LARGE SCALE GENOMIC DNA]</scope>
    <source>
        <strain evidence="1 2">CCB06</strain>
        <tissue evidence="1">Mycelium</tissue>
    </source>
</reference>